<dbReference type="Proteomes" id="UP001595279">
    <property type="component" value="Unassembled WGS sequence"/>
</dbReference>
<evidence type="ECO:0000259" key="8">
    <source>
        <dbReference type="Pfam" id="PF07730"/>
    </source>
</evidence>
<evidence type="ECO:0000256" key="7">
    <source>
        <dbReference type="SAM" id="Phobius"/>
    </source>
</evidence>
<dbReference type="Gene3D" id="1.20.5.1930">
    <property type="match status" value="1"/>
</dbReference>
<accession>A0ABV7CXM8</accession>
<proteinExistence type="predicted"/>
<gene>
    <name evidence="10" type="ORF">ACFOGI_12955</name>
</gene>
<dbReference type="CDD" id="cd16917">
    <property type="entry name" value="HATPase_UhpB-NarQ-NarX-like"/>
    <property type="match status" value="1"/>
</dbReference>
<comment type="catalytic activity">
    <reaction evidence="1">
        <text>ATP + protein L-histidine = ADP + protein N-phospho-L-histidine.</text>
        <dbReference type="EC" id="2.7.13.3"/>
    </reaction>
</comment>
<keyword evidence="4 10" id="KW-0418">Kinase</keyword>
<sequence>MQSWYHIIPKNTGLSAFAWIIFCLLPFYFVFRSSSTIEIVLGIIMILLFFGTYRISFLSRERKWTVYLSVSINILISMVMTIIWGFVYFSLFLAFYIGNIQHRGGFISLYVVHLVFTIFSVAVSVFTQSEIFTSQLPFIGIAVIGVILLPPVLHHRNKRERLEEELEAANEKISRLVVIEERERIARDLHDTLGQKLSLIGLKSDLAAKLINTKPEAAKAEIGDIHQTARTALKEVREMVSSMKGSKLTDEILRVKELLKAAGIECHLHGELELHHSSLLIENVLSMCLREAVNNVAKHSNATVCHIVVVESPAEVSLRVRDDGKGMGETTFVEKNGIRGMKERLEFVNGKLSIREKEGTLLDIQVPISTGKE</sequence>
<evidence type="ECO:0000256" key="6">
    <source>
        <dbReference type="SAM" id="Coils"/>
    </source>
</evidence>
<feature type="transmembrane region" description="Helical" evidence="7">
    <location>
        <begin position="107"/>
        <end position="126"/>
    </location>
</feature>
<dbReference type="EC" id="2.7.13.3" evidence="2"/>
<evidence type="ECO:0000256" key="4">
    <source>
        <dbReference type="ARBA" id="ARBA00022777"/>
    </source>
</evidence>
<organism evidence="10 11">
    <name type="scientific">Virgibacillus xinjiangensis</name>
    <dbReference type="NCBI Taxonomy" id="393090"/>
    <lineage>
        <taxon>Bacteria</taxon>
        <taxon>Bacillati</taxon>
        <taxon>Bacillota</taxon>
        <taxon>Bacilli</taxon>
        <taxon>Bacillales</taxon>
        <taxon>Bacillaceae</taxon>
        <taxon>Virgibacillus</taxon>
    </lineage>
</organism>
<dbReference type="Pfam" id="PF23540">
    <property type="entry name" value="DesK_N"/>
    <property type="match status" value="1"/>
</dbReference>
<keyword evidence="7" id="KW-0812">Transmembrane</keyword>
<dbReference type="SUPFAM" id="SSF55874">
    <property type="entry name" value="ATPase domain of HSP90 chaperone/DNA topoisomerase II/histidine kinase"/>
    <property type="match status" value="1"/>
</dbReference>
<feature type="transmembrane region" description="Helical" evidence="7">
    <location>
        <begin position="12"/>
        <end position="30"/>
    </location>
</feature>
<feature type="transmembrane region" description="Helical" evidence="7">
    <location>
        <begin position="67"/>
        <end position="95"/>
    </location>
</feature>
<keyword evidence="7" id="KW-1133">Transmembrane helix</keyword>
<dbReference type="EMBL" id="JBHRSA010000046">
    <property type="protein sequence ID" value="MFC3041150.1"/>
    <property type="molecule type" value="Genomic_DNA"/>
</dbReference>
<dbReference type="Pfam" id="PF07730">
    <property type="entry name" value="HisKA_3"/>
    <property type="match status" value="1"/>
</dbReference>
<feature type="coiled-coil region" evidence="6">
    <location>
        <begin position="152"/>
        <end position="179"/>
    </location>
</feature>
<dbReference type="InterPro" id="IPR050482">
    <property type="entry name" value="Sensor_HK_TwoCompSys"/>
</dbReference>
<evidence type="ECO:0000256" key="3">
    <source>
        <dbReference type="ARBA" id="ARBA00022679"/>
    </source>
</evidence>
<keyword evidence="6" id="KW-0175">Coiled coil</keyword>
<keyword evidence="5" id="KW-0902">Two-component regulatory system</keyword>
<evidence type="ECO:0000313" key="11">
    <source>
        <dbReference type="Proteomes" id="UP001595279"/>
    </source>
</evidence>
<dbReference type="Gene3D" id="3.30.565.10">
    <property type="entry name" value="Histidine kinase-like ATPase, C-terminal domain"/>
    <property type="match status" value="1"/>
</dbReference>
<feature type="domain" description="Signal transduction histidine kinase subgroup 3 dimerisation and phosphoacceptor" evidence="8">
    <location>
        <begin position="181"/>
        <end position="245"/>
    </location>
</feature>
<dbReference type="PANTHER" id="PTHR24421">
    <property type="entry name" value="NITRATE/NITRITE SENSOR PROTEIN NARX-RELATED"/>
    <property type="match status" value="1"/>
</dbReference>
<evidence type="ECO:0000313" key="10">
    <source>
        <dbReference type="EMBL" id="MFC3041150.1"/>
    </source>
</evidence>
<keyword evidence="7" id="KW-0472">Membrane</keyword>
<dbReference type="InterPro" id="IPR056374">
    <property type="entry name" value="DesK/YvfT_N"/>
</dbReference>
<keyword evidence="11" id="KW-1185">Reference proteome</keyword>
<feature type="transmembrane region" description="Helical" evidence="7">
    <location>
        <begin position="132"/>
        <end position="153"/>
    </location>
</feature>
<evidence type="ECO:0000259" key="9">
    <source>
        <dbReference type="Pfam" id="PF23540"/>
    </source>
</evidence>
<name>A0ABV7CXM8_9BACI</name>
<keyword evidence="3" id="KW-0808">Transferase</keyword>
<reference evidence="11" key="1">
    <citation type="journal article" date="2019" name="Int. J. Syst. Evol. Microbiol.">
        <title>The Global Catalogue of Microorganisms (GCM) 10K type strain sequencing project: providing services to taxonomists for standard genome sequencing and annotation.</title>
        <authorList>
            <consortium name="The Broad Institute Genomics Platform"/>
            <consortium name="The Broad Institute Genome Sequencing Center for Infectious Disease"/>
            <person name="Wu L."/>
            <person name="Ma J."/>
        </authorList>
    </citation>
    <scope>NUCLEOTIDE SEQUENCE [LARGE SCALE GENOMIC DNA]</scope>
    <source>
        <strain evidence="11">KCTC 13128</strain>
    </source>
</reference>
<dbReference type="InterPro" id="IPR011712">
    <property type="entry name" value="Sig_transdc_His_kin_sub3_dim/P"/>
</dbReference>
<evidence type="ECO:0000256" key="5">
    <source>
        <dbReference type="ARBA" id="ARBA00023012"/>
    </source>
</evidence>
<dbReference type="GO" id="GO:0016301">
    <property type="term" value="F:kinase activity"/>
    <property type="evidence" value="ECO:0007669"/>
    <property type="project" value="UniProtKB-KW"/>
</dbReference>
<protein>
    <recommendedName>
        <fullName evidence="2">histidine kinase</fullName>
        <ecNumber evidence="2">2.7.13.3</ecNumber>
    </recommendedName>
</protein>
<evidence type="ECO:0000256" key="2">
    <source>
        <dbReference type="ARBA" id="ARBA00012438"/>
    </source>
</evidence>
<feature type="domain" description="DesK/YvfT N-terminal" evidence="9">
    <location>
        <begin position="1"/>
        <end position="150"/>
    </location>
</feature>
<feature type="transmembrane region" description="Helical" evidence="7">
    <location>
        <begin position="37"/>
        <end position="55"/>
    </location>
</feature>
<comment type="caution">
    <text evidence="10">The sequence shown here is derived from an EMBL/GenBank/DDBJ whole genome shotgun (WGS) entry which is preliminary data.</text>
</comment>
<evidence type="ECO:0000256" key="1">
    <source>
        <dbReference type="ARBA" id="ARBA00000085"/>
    </source>
</evidence>
<dbReference type="RefSeq" id="WP_390273294.1">
    <property type="nucleotide sequence ID" value="NZ_JBHRSA010000046.1"/>
</dbReference>
<dbReference type="PANTHER" id="PTHR24421:SF63">
    <property type="entry name" value="SENSOR HISTIDINE KINASE DESK"/>
    <property type="match status" value="1"/>
</dbReference>
<dbReference type="InterPro" id="IPR036890">
    <property type="entry name" value="HATPase_C_sf"/>
</dbReference>